<name>A0A1Y4QZI2_9ENTE</name>
<comment type="caution">
    <text evidence="2">The sequence shown here is derived from an EMBL/GenBank/DDBJ whole genome shotgun (WGS) entry which is preliminary data.</text>
</comment>
<evidence type="ECO:0000313" key="3">
    <source>
        <dbReference type="Proteomes" id="UP000196074"/>
    </source>
</evidence>
<organism evidence="2 3">
    <name type="scientific">Enterococcus cecorum</name>
    <dbReference type="NCBI Taxonomy" id="44008"/>
    <lineage>
        <taxon>Bacteria</taxon>
        <taxon>Bacillati</taxon>
        <taxon>Bacillota</taxon>
        <taxon>Bacilli</taxon>
        <taxon>Lactobacillales</taxon>
        <taxon>Enterococcaceae</taxon>
        <taxon>Enterococcus</taxon>
    </lineage>
</organism>
<dbReference type="Gene3D" id="3.60.21.10">
    <property type="match status" value="1"/>
</dbReference>
<protein>
    <recommendedName>
        <fullName evidence="1">Calcineurin-like phosphoesterase domain-containing protein</fullName>
    </recommendedName>
</protein>
<dbReference type="GO" id="GO:0016787">
    <property type="term" value="F:hydrolase activity"/>
    <property type="evidence" value="ECO:0007669"/>
    <property type="project" value="InterPro"/>
</dbReference>
<dbReference type="Proteomes" id="UP000196074">
    <property type="component" value="Unassembled WGS sequence"/>
</dbReference>
<dbReference type="InterPro" id="IPR004843">
    <property type="entry name" value="Calcineurin-like_PHP"/>
</dbReference>
<dbReference type="EMBL" id="NFLC01000007">
    <property type="protein sequence ID" value="OUQ10736.1"/>
    <property type="molecule type" value="Genomic_DNA"/>
</dbReference>
<evidence type="ECO:0000259" key="1">
    <source>
        <dbReference type="Pfam" id="PF00149"/>
    </source>
</evidence>
<accession>A0A1Y4QZI2</accession>
<gene>
    <name evidence="2" type="ORF">B5E88_04685</name>
</gene>
<dbReference type="RefSeq" id="WP_087214280.1">
    <property type="nucleotide sequence ID" value="NZ_NFLC01000007.1"/>
</dbReference>
<dbReference type="Pfam" id="PF00149">
    <property type="entry name" value="Metallophos"/>
    <property type="match status" value="1"/>
</dbReference>
<sequence>MKTLFVGDLHLQQALILPKVAKVVAQEKIERVIFTGDYVDAYGQKNNSTLFLSALDLLKEFKEEHLQKGIEVVNLVGNHDAPYMIDRRNHYTSEDPELILAVKKRLYGLGLQVAFQLDDYLVSHAGFNQDFEVEDWNFETMTEEEHKAKLYEYQTHVGYIRRGRFPYGSPIWSDFMETTLHTNPKYPKQVVGHTPQKAIQLGNIIGIDTFSNNYISEQGWQLIGNGDLLCYEEGQFKVIPTDWPSKATIKGLEKLFWPGE</sequence>
<dbReference type="InterPro" id="IPR029052">
    <property type="entry name" value="Metallo-depent_PP-like"/>
</dbReference>
<proteinExistence type="predicted"/>
<dbReference type="AlphaFoldDB" id="A0A1Y4QZI2"/>
<feature type="domain" description="Calcineurin-like phosphoesterase" evidence="1">
    <location>
        <begin position="1"/>
        <end position="195"/>
    </location>
</feature>
<dbReference type="SUPFAM" id="SSF56300">
    <property type="entry name" value="Metallo-dependent phosphatases"/>
    <property type="match status" value="1"/>
</dbReference>
<reference evidence="3" key="1">
    <citation type="submission" date="2017-04" db="EMBL/GenBank/DDBJ databases">
        <title>Function of individual gut microbiota members based on whole genome sequencing of pure cultures obtained from chicken caecum.</title>
        <authorList>
            <person name="Medvecky M."/>
            <person name="Cejkova D."/>
            <person name="Polansky O."/>
            <person name="Karasova D."/>
            <person name="Kubasova T."/>
            <person name="Cizek A."/>
            <person name="Rychlik I."/>
        </authorList>
    </citation>
    <scope>NUCLEOTIDE SEQUENCE [LARGE SCALE GENOMIC DNA]</scope>
    <source>
        <strain evidence="3">An144</strain>
    </source>
</reference>
<evidence type="ECO:0000313" key="2">
    <source>
        <dbReference type="EMBL" id="OUQ10736.1"/>
    </source>
</evidence>